<keyword evidence="3" id="KW-1185">Reference proteome</keyword>
<feature type="compositionally biased region" description="Polar residues" evidence="1">
    <location>
        <begin position="116"/>
        <end position="127"/>
    </location>
</feature>
<organism evidence="2 3">
    <name type="scientific">Lymnaea stagnalis</name>
    <name type="common">Great pond snail</name>
    <name type="synonym">Helix stagnalis</name>
    <dbReference type="NCBI Taxonomy" id="6523"/>
    <lineage>
        <taxon>Eukaryota</taxon>
        <taxon>Metazoa</taxon>
        <taxon>Spiralia</taxon>
        <taxon>Lophotrochozoa</taxon>
        <taxon>Mollusca</taxon>
        <taxon>Gastropoda</taxon>
        <taxon>Heterobranchia</taxon>
        <taxon>Euthyneura</taxon>
        <taxon>Panpulmonata</taxon>
        <taxon>Hygrophila</taxon>
        <taxon>Lymnaeoidea</taxon>
        <taxon>Lymnaeidae</taxon>
        <taxon>Lymnaea</taxon>
    </lineage>
</organism>
<dbReference type="EMBL" id="CAXITT010000974">
    <property type="protein sequence ID" value="CAL1547415.1"/>
    <property type="molecule type" value="Genomic_DNA"/>
</dbReference>
<reference evidence="2 3" key="1">
    <citation type="submission" date="2024-04" db="EMBL/GenBank/DDBJ databases">
        <authorList>
            <consortium name="Genoscope - CEA"/>
            <person name="William W."/>
        </authorList>
    </citation>
    <scope>NUCLEOTIDE SEQUENCE [LARGE SCALE GENOMIC DNA]</scope>
</reference>
<evidence type="ECO:0000313" key="3">
    <source>
        <dbReference type="Proteomes" id="UP001497497"/>
    </source>
</evidence>
<proteinExistence type="predicted"/>
<name>A0AAV2IJW5_LYMST</name>
<sequence length="140" mass="15852">MYVTLSIILNFHGIKYFNFIDQGSKQISITPTPQANLENPTPRTTEPVPTVAADSKQFVVTEETIIIKENRPLTVGDVSPMLRKSDERRQPSNQLSYYAVRERSKHGMRWQIVGLESTTPRNQNNQHDSGESKSLPAPEN</sequence>
<accession>A0AAV2IJW5</accession>
<comment type="caution">
    <text evidence="2">The sequence shown here is derived from an EMBL/GenBank/DDBJ whole genome shotgun (WGS) entry which is preliminary data.</text>
</comment>
<evidence type="ECO:0000256" key="1">
    <source>
        <dbReference type="SAM" id="MobiDB-lite"/>
    </source>
</evidence>
<evidence type="ECO:0000313" key="2">
    <source>
        <dbReference type="EMBL" id="CAL1547415.1"/>
    </source>
</evidence>
<gene>
    <name evidence="2" type="ORF">GSLYS_00020740001</name>
</gene>
<dbReference type="Proteomes" id="UP001497497">
    <property type="component" value="Unassembled WGS sequence"/>
</dbReference>
<dbReference type="AlphaFoldDB" id="A0AAV2IJW5"/>
<protein>
    <submittedName>
        <fullName evidence="2">Uncharacterized protein</fullName>
    </submittedName>
</protein>
<feature type="region of interest" description="Disordered" evidence="1">
    <location>
        <begin position="116"/>
        <end position="140"/>
    </location>
</feature>